<dbReference type="EnsemblMetazoa" id="G29435.2">
    <property type="protein sequence ID" value="G29435.2:cds"/>
    <property type="gene ID" value="G29435"/>
</dbReference>
<evidence type="ECO:0000313" key="2">
    <source>
        <dbReference type="EnsemblMetazoa" id="G29435.2:cds"/>
    </source>
</evidence>
<name>A0A8W8LSM2_MAGGI</name>
<dbReference type="Proteomes" id="UP000005408">
    <property type="component" value="Unassembled WGS sequence"/>
</dbReference>
<sequence length="107" mass="12426">MAERDTDSEDYYSYEDDFEEESETDEEESEDENLELSHRNKTELYNKFGFVTFSSVTQDDDGHIVTNSLPRKTKVIKTIATENDDGSLGSITPYKVEKRDEPGRRRC</sequence>
<evidence type="ECO:0000313" key="3">
    <source>
        <dbReference type="Proteomes" id="UP000005408"/>
    </source>
</evidence>
<feature type="compositionally biased region" description="Acidic residues" evidence="1">
    <location>
        <begin position="1"/>
        <end position="34"/>
    </location>
</feature>
<feature type="compositionally biased region" description="Basic and acidic residues" evidence="1">
    <location>
        <begin position="95"/>
        <end position="107"/>
    </location>
</feature>
<accession>A0A8W8LSM2</accession>
<proteinExistence type="predicted"/>
<reference evidence="2" key="1">
    <citation type="submission" date="2022-08" db="UniProtKB">
        <authorList>
            <consortium name="EnsemblMetazoa"/>
        </authorList>
    </citation>
    <scope>IDENTIFICATION</scope>
    <source>
        <strain evidence="2">05x7-T-G4-1.051#20</strain>
    </source>
</reference>
<keyword evidence="3" id="KW-1185">Reference proteome</keyword>
<protein>
    <submittedName>
        <fullName evidence="2">Uncharacterized protein</fullName>
    </submittedName>
</protein>
<evidence type="ECO:0000256" key="1">
    <source>
        <dbReference type="SAM" id="MobiDB-lite"/>
    </source>
</evidence>
<feature type="region of interest" description="Disordered" evidence="1">
    <location>
        <begin position="1"/>
        <end position="36"/>
    </location>
</feature>
<feature type="region of interest" description="Disordered" evidence="1">
    <location>
        <begin position="83"/>
        <end position="107"/>
    </location>
</feature>
<organism evidence="2 3">
    <name type="scientific">Magallana gigas</name>
    <name type="common">Pacific oyster</name>
    <name type="synonym">Crassostrea gigas</name>
    <dbReference type="NCBI Taxonomy" id="29159"/>
    <lineage>
        <taxon>Eukaryota</taxon>
        <taxon>Metazoa</taxon>
        <taxon>Spiralia</taxon>
        <taxon>Lophotrochozoa</taxon>
        <taxon>Mollusca</taxon>
        <taxon>Bivalvia</taxon>
        <taxon>Autobranchia</taxon>
        <taxon>Pteriomorphia</taxon>
        <taxon>Ostreida</taxon>
        <taxon>Ostreoidea</taxon>
        <taxon>Ostreidae</taxon>
        <taxon>Magallana</taxon>
    </lineage>
</organism>
<dbReference type="AlphaFoldDB" id="A0A8W8LSM2"/>